<feature type="transmembrane region" description="Helical" evidence="1">
    <location>
        <begin position="21"/>
        <end position="40"/>
    </location>
</feature>
<keyword evidence="1" id="KW-1133">Transmembrane helix</keyword>
<evidence type="ECO:0000313" key="3">
    <source>
        <dbReference type="Proteomes" id="UP000002026"/>
    </source>
</evidence>
<keyword evidence="3" id="KW-1185">Reference proteome</keyword>
<feature type="transmembrane region" description="Helical" evidence="1">
    <location>
        <begin position="162"/>
        <end position="182"/>
    </location>
</feature>
<reference evidence="2 3" key="1">
    <citation type="journal article" date="2009" name="Stand. Genomic Sci.">
        <title>Complete genome sequence of Slackia heliotrinireducens type strain (RHS 1).</title>
        <authorList>
            <person name="Pukall R."/>
            <person name="Lapidus A."/>
            <person name="Nolan M."/>
            <person name="Copeland A."/>
            <person name="Glavina Del Rio T."/>
            <person name="Lucas S."/>
            <person name="Chen F."/>
            <person name="Tice H."/>
            <person name="Cheng J.F."/>
            <person name="Chertkov O."/>
            <person name="Bruce D."/>
            <person name="Goodwin L."/>
            <person name="Kuske C."/>
            <person name="Brettin T."/>
            <person name="Detter J.C."/>
            <person name="Han C."/>
            <person name="Pitluck S."/>
            <person name="Pati A."/>
            <person name="Mavrommatis K."/>
            <person name="Ivanova N."/>
            <person name="Ovchinnikova G."/>
            <person name="Chen A."/>
            <person name="Palaniappan K."/>
            <person name="Schneider S."/>
            <person name="Rohde M."/>
            <person name="Chain P."/>
            <person name="D'haeseleer P."/>
            <person name="Goker M."/>
            <person name="Bristow J."/>
            <person name="Eisen J.A."/>
            <person name="Markowitz V."/>
            <person name="Kyrpides N.C."/>
            <person name="Klenk H.P."/>
            <person name="Hugenholtz P."/>
        </authorList>
    </citation>
    <scope>NUCLEOTIDE SEQUENCE [LARGE SCALE GENOMIC DNA]</scope>
    <source>
        <strain evidence="3">ATCC 29202 / DSM 20476 / NCTC 11029 / RHS 1</strain>
    </source>
</reference>
<protein>
    <recommendedName>
        <fullName evidence="4">Integral membrane protein TIGR01906</fullName>
    </recommendedName>
</protein>
<dbReference type="eggNOG" id="COG4478">
    <property type="taxonomic scope" value="Bacteria"/>
</dbReference>
<accession>C7N537</accession>
<dbReference type="InterPro" id="IPR010178">
    <property type="entry name" value="Lit"/>
</dbReference>
<dbReference type="Proteomes" id="UP000002026">
    <property type="component" value="Chromosome"/>
</dbReference>
<dbReference type="KEGG" id="shi:Shel_09850"/>
<gene>
    <name evidence="2" type="ordered locus">Shel_09850</name>
</gene>
<evidence type="ECO:0008006" key="4">
    <source>
        <dbReference type="Google" id="ProtNLM"/>
    </source>
</evidence>
<keyword evidence="1" id="KW-0472">Membrane</keyword>
<sequence length="285" mass="30491">MKHAKASDAAAQRPIHPVLSIVMGVLIACTMAVSLVYAGFSACAVPDQTTRLLANAFSNDADSPFTHDELVETAVVSKRYTATDNDLDAMVAQVAKINAQAAADGRNTDPAGAPVLPQDWENASTEELLASFDGVADQYVLDAAALSHLDDCYLVIGKARNVLNVVAIAAIVLLILSSLLLSGRTIGRALTAAGGLVLAAFAALAIWVTVDFDGFFAAFHSLFFVDGTWQFSWDSLLICMYPEKFWIGMGAVWLLVTVAGCILCLIIGGHLRRKYAFELNIPRRN</sequence>
<keyword evidence="1" id="KW-0812">Transmembrane</keyword>
<name>C7N537_SLAHD</name>
<proteinExistence type="predicted"/>
<dbReference type="RefSeq" id="WP_012798126.1">
    <property type="nucleotide sequence ID" value="NC_013165.1"/>
</dbReference>
<dbReference type="PROSITE" id="PS51257">
    <property type="entry name" value="PROKAR_LIPOPROTEIN"/>
    <property type="match status" value="1"/>
</dbReference>
<dbReference type="STRING" id="471855.Shel_09850"/>
<feature type="transmembrane region" description="Helical" evidence="1">
    <location>
        <begin position="189"/>
        <end position="210"/>
    </location>
</feature>
<organism evidence="2 3">
    <name type="scientific">Slackia heliotrinireducens (strain ATCC 29202 / DSM 20476 / NCTC 11029 / RHS 1)</name>
    <name type="common">Peptococcus heliotrinreducens</name>
    <dbReference type="NCBI Taxonomy" id="471855"/>
    <lineage>
        <taxon>Bacteria</taxon>
        <taxon>Bacillati</taxon>
        <taxon>Actinomycetota</taxon>
        <taxon>Coriobacteriia</taxon>
        <taxon>Eggerthellales</taxon>
        <taxon>Eggerthellaceae</taxon>
        <taxon>Slackia</taxon>
    </lineage>
</organism>
<evidence type="ECO:0000256" key="1">
    <source>
        <dbReference type="SAM" id="Phobius"/>
    </source>
</evidence>
<dbReference type="Pfam" id="PF07314">
    <property type="entry name" value="Lit"/>
    <property type="match status" value="1"/>
</dbReference>
<evidence type="ECO:0000313" key="2">
    <source>
        <dbReference type="EMBL" id="ACV22022.1"/>
    </source>
</evidence>
<feature type="transmembrane region" description="Helical" evidence="1">
    <location>
        <begin position="245"/>
        <end position="267"/>
    </location>
</feature>
<dbReference type="EMBL" id="CP001684">
    <property type="protein sequence ID" value="ACV22022.1"/>
    <property type="molecule type" value="Genomic_DNA"/>
</dbReference>
<dbReference type="AlphaFoldDB" id="C7N537"/>
<dbReference type="HOGENOM" id="CLU_962209_0_0_11"/>